<proteinExistence type="predicted"/>
<dbReference type="InterPro" id="IPR025586">
    <property type="entry name" value="PcfJ"/>
</dbReference>
<dbReference type="AlphaFoldDB" id="A0A371JC41"/>
<evidence type="ECO:0000313" key="1">
    <source>
        <dbReference type="EMBL" id="RDY30312.1"/>
    </source>
</evidence>
<dbReference type="OrthoDB" id="1802755at2"/>
<sequence>MKKSSLLQIPVTALSSETDFQSTSKETWLLIEAQCVTIEGNKVLALDIYEKDKSLLCRHFVSEEAGAYFTIFKKKTDFLYQKTYRKDQWSTQQYETILNRGDTYFCCSGNKAQYSKKADKAIKNFKKKKLYINQSSTYAITEIERDIASEKRLQAKERKAERIARLMEQVTPLDSPFYDWIKEKVVPNRYIFAETRPLKRGYRCRCVACGNTYFSKEKPKHNTAMECKKCYMVALVKTRVNCITEKKNILVAQPYDETTWVVRHFRLDVHQYIAFKKPVMTLLVYERVRMFLSPNKQAKIYYGIYCNADETKQTWGTQKGGILIDKSFMMYPNRIAEITTKQAKINMIRTLQYASNQNIEMDYNELIRRWEYMPYIEYLIKGRYFRLANEVFTWGNRDYIDINAEHLNNLLKLDFQRASRLREIDGGIEALKLLQEEKESGKKVSQDNLLFVNENKVNIELLEQEQTKLSSNQALNYAKRQLEKNKMAVSTFLTYYKDYLSMAAEQGMDLTDDIVRRNPRMIEFHNRYLEEKNREADEKRKTSMRKKFSNIEKDYVSNCKRFAWENDDYQIMVPRNAGEIIEEGRQQHHCVGASDIYMDRMNRGESYILFLRRKESPNLPYYTLEVKKDKILQKYAAYDRQPDIKEVNKVLAEWSLEVKKREKKTKVQVMTQQPSQPVRLLVAAGQ</sequence>
<reference evidence="1 2" key="1">
    <citation type="journal article" date="2017" name="Genome Announc.">
        <title>Draft Genome Sequence of a Sporulating and Motile Strain of Lachnotalea glycerini Isolated from Water in Quebec City, Canada.</title>
        <authorList>
            <person name="Maheux A.F."/>
            <person name="Boudreau D.K."/>
            <person name="Berube E."/>
            <person name="Boissinot M."/>
            <person name="Raymond F."/>
            <person name="Brodeur S."/>
            <person name="Corbeil J."/>
            <person name="Isabel S."/>
            <person name="Omar R.F."/>
            <person name="Bergeron M.G."/>
        </authorList>
    </citation>
    <scope>NUCLEOTIDE SEQUENCE [LARGE SCALE GENOMIC DNA]</scope>
    <source>
        <strain evidence="1 2">CCRI-19302</strain>
    </source>
</reference>
<dbReference type="RefSeq" id="WP_094376331.1">
    <property type="nucleotide sequence ID" value="NZ_NOKA02000041.1"/>
</dbReference>
<organism evidence="1 2">
    <name type="scientific">Lachnotalea glycerini</name>
    <dbReference type="NCBI Taxonomy" id="1763509"/>
    <lineage>
        <taxon>Bacteria</taxon>
        <taxon>Bacillati</taxon>
        <taxon>Bacillota</taxon>
        <taxon>Clostridia</taxon>
        <taxon>Lachnospirales</taxon>
        <taxon>Lachnospiraceae</taxon>
        <taxon>Lachnotalea</taxon>
    </lineage>
</organism>
<name>A0A371JC41_9FIRM</name>
<evidence type="ECO:0000313" key="2">
    <source>
        <dbReference type="Proteomes" id="UP000216411"/>
    </source>
</evidence>
<dbReference type="Pfam" id="PF14284">
    <property type="entry name" value="PcfJ"/>
    <property type="match status" value="1"/>
</dbReference>
<dbReference type="Proteomes" id="UP000216411">
    <property type="component" value="Unassembled WGS sequence"/>
</dbReference>
<keyword evidence="2" id="KW-1185">Reference proteome</keyword>
<evidence type="ECO:0008006" key="3">
    <source>
        <dbReference type="Google" id="ProtNLM"/>
    </source>
</evidence>
<dbReference type="EMBL" id="NOKA02000041">
    <property type="protein sequence ID" value="RDY30312.1"/>
    <property type="molecule type" value="Genomic_DNA"/>
</dbReference>
<comment type="caution">
    <text evidence="1">The sequence shown here is derived from an EMBL/GenBank/DDBJ whole genome shotgun (WGS) entry which is preliminary data.</text>
</comment>
<protein>
    <recommendedName>
        <fullName evidence="3">PcfJ-like protein</fullName>
    </recommendedName>
</protein>
<accession>A0A371JC41</accession>
<gene>
    <name evidence="1" type="ORF">CG710_015375</name>
</gene>